<dbReference type="AlphaFoldDB" id="A0AAD6Q0L5"/>
<dbReference type="EMBL" id="JAQIZT010000013">
    <property type="protein sequence ID" value="KAJ6974572.1"/>
    <property type="molecule type" value="Genomic_DNA"/>
</dbReference>
<sequence>MYCKFVKLARDGRSPESWLPCTERDCSSERVDISGGRVPERLSFEREMEVTLDLEESQFIPCQEQKVVEDFVDQPEGNGVMELASLRMVAPSSAVAVEKRRRKREKRKGWW</sequence>
<name>A0AAD6Q0L5_9ROSI</name>
<reference evidence="2" key="1">
    <citation type="journal article" date="2023" name="Mol. Ecol. Resour.">
        <title>Chromosome-level genome assembly of a triploid poplar Populus alba 'Berolinensis'.</title>
        <authorList>
            <person name="Chen S."/>
            <person name="Yu Y."/>
            <person name="Wang X."/>
            <person name="Wang S."/>
            <person name="Zhang T."/>
            <person name="Zhou Y."/>
            <person name="He R."/>
            <person name="Meng N."/>
            <person name="Wang Y."/>
            <person name="Liu W."/>
            <person name="Liu Z."/>
            <person name="Liu J."/>
            <person name="Guo Q."/>
            <person name="Huang H."/>
            <person name="Sederoff R.R."/>
            <person name="Wang G."/>
            <person name="Qu G."/>
            <person name="Chen S."/>
        </authorList>
    </citation>
    <scope>NUCLEOTIDE SEQUENCE</scope>
    <source>
        <strain evidence="2">SC-2020</strain>
    </source>
</reference>
<comment type="caution">
    <text evidence="2">The sequence shown here is derived from an EMBL/GenBank/DDBJ whole genome shotgun (WGS) entry which is preliminary data.</text>
</comment>
<protein>
    <submittedName>
        <fullName evidence="2">Uncharacterized protein</fullName>
    </submittedName>
</protein>
<accession>A0AAD6Q0L5</accession>
<gene>
    <name evidence="1" type="ORF">NC653_030620</name>
    <name evidence="2" type="ORF">NC653_030625</name>
</gene>
<evidence type="ECO:0000313" key="3">
    <source>
        <dbReference type="Proteomes" id="UP001164929"/>
    </source>
</evidence>
<proteinExistence type="predicted"/>
<evidence type="ECO:0000313" key="1">
    <source>
        <dbReference type="EMBL" id="KAJ6974566.1"/>
    </source>
</evidence>
<dbReference type="Proteomes" id="UP001164929">
    <property type="component" value="Chromosome 13"/>
</dbReference>
<dbReference type="EMBL" id="JAQIZT010000013">
    <property type="protein sequence ID" value="KAJ6974566.1"/>
    <property type="molecule type" value="Genomic_DNA"/>
</dbReference>
<keyword evidence="3" id="KW-1185">Reference proteome</keyword>
<organism evidence="2 3">
    <name type="scientific">Populus alba x Populus x berolinensis</name>
    <dbReference type="NCBI Taxonomy" id="444605"/>
    <lineage>
        <taxon>Eukaryota</taxon>
        <taxon>Viridiplantae</taxon>
        <taxon>Streptophyta</taxon>
        <taxon>Embryophyta</taxon>
        <taxon>Tracheophyta</taxon>
        <taxon>Spermatophyta</taxon>
        <taxon>Magnoliopsida</taxon>
        <taxon>eudicotyledons</taxon>
        <taxon>Gunneridae</taxon>
        <taxon>Pentapetalae</taxon>
        <taxon>rosids</taxon>
        <taxon>fabids</taxon>
        <taxon>Malpighiales</taxon>
        <taxon>Salicaceae</taxon>
        <taxon>Saliceae</taxon>
        <taxon>Populus</taxon>
    </lineage>
</organism>
<evidence type="ECO:0000313" key="2">
    <source>
        <dbReference type="EMBL" id="KAJ6974572.1"/>
    </source>
</evidence>